<sequence length="163" mass="17735">MTSRSDIDPRPWSHRQSYPVRVLVTLLAGVGAAVIGTFAHRMGASMNIPYGLVLAYVILGASTWCARARSGISGLGLHLIASTATAWMIAAGSGNDALTPIGFNSDTMPYFSQKAGYLWLIGMIVVQLAFMFMPPKWFRIETPKPKTSTEQPVKSLADKPYEQ</sequence>
<dbReference type="EMBL" id="MWWY01000006">
    <property type="protein sequence ID" value="OZG66189.1"/>
    <property type="molecule type" value="Genomic_DNA"/>
</dbReference>
<evidence type="ECO:0000256" key="1">
    <source>
        <dbReference type="SAM" id="MobiDB-lite"/>
    </source>
</evidence>
<proteinExistence type="predicted"/>
<reference evidence="3 4" key="1">
    <citation type="journal article" date="2017" name="BMC Genomics">
        <title>Comparative genomic and phylogenomic analyses of the Bifidobacteriaceae family.</title>
        <authorList>
            <person name="Lugli G.A."/>
            <person name="Milani C."/>
            <person name="Turroni F."/>
            <person name="Duranti S."/>
            <person name="Mancabelli L."/>
            <person name="Mangifesta M."/>
            <person name="Ferrario C."/>
            <person name="Modesto M."/>
            <person name="Mattarelli P."/>
            <person name="Jiri K."/>
            <person name="van Sinderen D."/>
            <person name="Ventura M."/>
        </authorList>
    </citation>
    <scope>NUCLEOTIDE SEQUENCE [LARGE SCALE GENOMIC DNA]</scope>
    <source>
        <strain evidence="3 4">DSM 100202</strain>
    </source>
</reference>
<feature type="transmembrane region" description="Helical" evidence="2">
    <location>
        <begin position="48"/>
        <end position="66"/>
    </location>
</feature>
<name>A0A261G441_9BIFI</name>
<evidence type="ECO:0000313" key="4">
    <source>
        <dbReference type="Proteomes" id="UP000216074"/>
    </source>
</evidence>
<feature type="transmembrane region" description="Helical" evidence="2">
    <location>
        <begin position="20"/>
        <end position="42"/>
    </location>
</feature>
<keyword evidence="2" id="KW-0812">Transmembrane</keyword>
<comment type="caution">
    <text evidence="3">The sequence shown here is derived from an EMBL/GenBank/DDBJ whole genome shotgun (WGS) entry which is preliminary data.</text>
</comment>
<dbReference type="RefSeq" id="WP_094729058.1">
    <property type="nucleotide sequence ID" value="NZ_MWWY01000006.1"/>
</dbReference>
<evidence type="ECO:0000256" key="2">
    <source>
        <dbReference type="SAM" id="Phobius"/>
    </source>
</evidence>
<feature type="transmembrane region" description="Helical" evidence="2">
    <location>
        <begin position="115"/>
        <end position="133"/>
    </location>
</feature>
<feature type="transmembrane region" description="Helical" evidence="2">
    <location>
        <begin position="75"/>
        <end position="95"/>
    </location>
</feature>
<keyword evidence="2" id="KW-0472">Membrane</keyword>
<protein>
    <submittedName>
        <fullName evidence="3">Alcohol dehydrogenase</fullName>
    </submittedName>
</protein>
<evidence type="ECO:0000313" key="3">
    <source>
        <dbReference type="EMBL" id="OZG66189.1"/>
    </source>
</evidence>
<keyword evidence="2" id="KW-1133">Transmembrane helix</keyword>
<feature type="region of interest" description="Disordered" evidence="1">
    <location>
        <begin position="143"/>
        <end position="163"/>
    </location>
</feature>
<keyword evidence="4" id="KW-1185">Reference proteome</keyword>
<dbReference type="AlphaFoldDB" id="A0A261G441"/>
<accession>A0A261G441</accession>
<organism evidence="3 4">
    <name type="scientific">Bifidobacterium hapali</name>
    <dbReference type="NCBI Taxonomy" id="1630172"/>
    <lineage>
        <taxon>Bacteria</taxon>
        <taxon>Bacillati</taxon>
        <taxon>Actinomycetota</taxon>
        <taxon>Actinomycetes</taxon>
        <taxon>Bifidobacteriales</taxon>
        <taxon>Bifidobacteriaceae</taxon>
        <taxon>Bifidobacterium</taxon>
    </lineage>
</organism>
<dbReference type="OrthoDB" id="3238162at2"/>
<gene>
    <name evidence="3" type="ORF">BHAP_0357</name>
</gene>
<dbReference type="Proteomes" id="UP000216074">
    <property type="component" value="Unassembled WGS sequence"/>
</dbReference>